<keyword evidence="6 8" id="KW-0119">Carbohydrate metabolism</keyword>
<comment type="similarity">
    <text evidence="1 8">Belongs to the xylose isomerase family.</text>
</comment>
<keyword evidence="3 8" id="KW-0859">Xylose metabolism</keyword>
<dbReference type="Gene3D" id="3.20.20.150">
    <property type="entry name" value="Divalent-metal-dependent TIM barrel enzymes"/>
    <property type="match status" value="2"/>
</dbReference>
<dbReference type="SUPFAM" id="SSF51658">
    <property type="entry name" value="Xylose isomerase-like"/>
    <property type="match status" value="1"/>
</dbReference>
<dbReference type="HAMAP" id="MF_00455">
    <property type="entry name" value="Xylose_isom_A"/>
    <property type="match status" value="1"/>
</dbReference>
<evidence type="ECO:0000256" key="2">
    <source>
        <dbReference type="ARBA" id="ARBA00011958"/>
    </source>
</evidence>
<evidence type="ECO:0000256" key="4">
    <source>
        <dbReference type="ARBA" id="ARBA00022723"/>
    </source>
</evidence>
<evidence type="ECO:0000313" key="10">
    <source>
        <dbReference type="EMBL" id="KAK3089393.1"/>
    </source>
</evidence>
<dbReference type="PRINTS" id="PR00688">
    <property type="entry name" value="XYLOSISMRASE"/>
</dbReference>
<evidence type="ECO:0000313" key="11">
    <source>
        <dbReference type="Proteomes" id="UP001186944"/>
    </source>
</evidence>
<dbReference type="GO" id="GO:0009045">
    <property type="term" value="F:xylose isomerase activity"/>
    <property type="evidence" value="ECO:0007669"/>
    <property type="project" value="UniProtKB-EC"/>
</dbReference>
<dbReference type="GO" id="GO:0042732">
    <property type="term" value="P:D-xylose metabolic process"/>
    <property type="evidence" value="ECO:0007669"/>
    <property type="project" value="UniProtKB-KW"/>
</dbReference>
<reference evidence="10" key="1">
    <citation type="submission" date="2019-08" db="EMBL/GenBank/DDBJ databases">
        <title>The improved chromosome-level genome for the pearl oyster Pinctada fucata martensii using PacBio sequencing and Hi-C.</title>
        <authorList>
            <person name="Zheng Z."/>
        </authorList>
    </citation>
    <scope>NUCLEOTIDE SEQUENCE</scope>
    <source>
        <strain evidence="10">ZZ-2019</strain>
        <tissue evidence="10">Adductor muscle</tissue>
    </source>
</reference>
<dbReference type="PANTHER" id="PTHR48408:SF1">
    <property type="entry name" value="XYLOSE ISOMERASE"/>
    <property type="match status" value="1"/>
</dbReference>
<dbReference type="Proteomes" id="UP001186944">
    <property type="component" value="Unassembled WGS sequence"/>
</dbReference>
<feature type="region of interest" description="Disordered" evidence="9">
    <location>
        <begin position="360"/>
        <end position="396"/>
    </location>
</feature>
<dbReference type="PROSITE" id="PS51415">
    <property type="entry name" value="XYLOSE_ISOMERASE"/>
    <property type="match status" value="1"/>
</dbReference>
<evidence type="ECO:0000256" key="9">
    <source>
        <dbReference type="SAM" id="MobiDB-lite"/>
    </source>
</evidence>
<evidence type="ECO:0000256" key="6">
    <source>
        <dbReference type="ARBA" id="ARBA00023277"/>
    </source>
</evidence>
<gene>
    <name evidence="10" type="ORF">FSP39_003250</name>
</gene>
<protein>
    <recommendedName>
        <fullName evidence="2 8">Xylose isomerase</fullName>
        <ecNumber evidence="2 8">5.3.1.5</ecNumber>
    </recommendedName>
</protein>
<dbReference type="EMBL" id="VSWD01000010">
    <property type="protein sequence ID" value="KAK3089393.1"/>
    <property type="molecule type" value="Genomic_DNA"/>
</dbReference>
<keyword evidence="5 8" id="KW-0413">Isomerase</keyword>
<comment type="caution">
    <text evidence="10">The sequence shown here is derived from an EMBL/GenBank/DDBJ whole genome shotgun (WGS) entry which is preliminary data.</text>
</comment>
<name>A0AA88XPQ3_PINIB</name>
<dbReference type="InterPro" id="IPR001998">
    <property type="entry name" value="Xylose_isomerase"/>
</dbReference>
<keyword evidence="4 8" id="KW-0479">Metal-binding</keyword>
<proteinExistence type="inferred from homology"/>
<evidence type="ECO:0000256" key="5">
    <source>
        <dbReference type="ARBA" id="ARBA00023235"/>
    </source>
</evidence>
<organism evidence="10 11">
    <name type="scientific">Pinctada imbricata</name>
    <name type="common">Atlantic pearl-oyster</name>
    <name type="synonym">Pinctada martensii</name>
    <dbReference type="NCBI Taxonomy" id="66713"/>
    <lineage>
        <taxon>Eukaryota</taxon>
        <taxon>Metazoa</taxon>
        <taxon>Spiralia</taxon>
        <taxon>Lophotrochozoa</taxon>
        <taxon>Mollusca</taxon>
        <taxon>Bivalvia</taxon>
        <taxon>Autobranchia</taxon>
        <taxon>Pteriomorphia</taxon>
        <taxon>Pterioida</taxon>
        <taxon>Pterioidea</taxon>
        <taxon>Pteriidae</taxon>
        <taxon>Pinctada</taxon>
    </lineage>
</organism>
<dbReference type="PANTHER" id="PTHR48408">
    <property type="match status" value="1"/>
</dbReference>
<comment type="catalytic activity">
    <reaction evidence="7 8">
        <text>alpha-D-xylose = alpha-D-xylulofuranose</text>
        <dbReference type="Rhea" id="RHEA:22816"/>
        <dbReference type="ChEBI" id="CHEBI:28518"/>
        <dbReference type="ChEBI" id="CHEBI:188998"/>
        <dbReference type="EC" id="5.3.1.5"/>
    </reaction>
</comment>
<dbReference type="EC" id="5.3.1.5" evidence="2 8"/>
<sequence>MSSFAPTASGGSGPDAKQYAKYDDPNAEFFPGVGTIPYKADSGPADTMVFKHYDPKKVVKGKTMEEWLRFSVCFWHTFRGTAPEGSTLEETNKNLDEITDLALELQKKTGVKLLWATCNLFAHPRYMNGAASNPDVAILAMAGAQVKKGLEIALKLGAENFVFWGGREGYHTILNTNVLTELTNMASFFKMAAAYKKKIGFTGTLLIEPKPKEPTKHQYDYGRSRQLNISMIMLNIEPNHTTLAGHGYEHDVVMASAFGMLGSVDSNTGSPDLGWDTDQFPMDIKNTTLVMKTILEQGGLQPGGLNFDCKVRRESTALNDMFISHIGAMDSFARGLMNAAKVLEEGVITGHVKKRYSSYETGLGKKGGQQRSYTGGTGGKEYTKKNGVPNDGPSGQQEHYEAMLNYYV</sequence>
<keyword evidence="11" id="KW-1185">Reference proteome</keyword>
<evidence type="ECO:0000256" key="7">
    <source>
        <dbReference type="ARBA" id="ARBA00033659"/>
    </source>
</evidence>
<dbReference type="GO" id="GO:0046872">
    <property type="term" value="F:metal ion binding"/>
    <property type="evidence" value="ECO:0007669"/>
    <property type="project" value="UniProtKB-KW"/>
</dbReference>
<evidence type="ECO:0000256" key="3">
    <source>
        <dbReference type="ARBA" id="ARBA00022629"/>
    </source>
</evidence>
<accession>A0AA88XPQ3</accession>
<evidence type="ECO:0000256" key="8">
    <source>
        <dbReference type="RuleBase" id="RU000609"/>
    </source>
</evidence>
<dbReference type="InterPro" id="IPR036237">
    <property type="entry name" value="Xyl_isomerase-like_sf"/>
</dbReference>
<evidence type="ECO:0000256" key="1">
    <source>
        <dbReference type="ARBA" id="ARBA00005765"/>
    </source>
</evidence>
<dbReference type="AlphaFoldDB" id="A0AA88XPQ3"/>